<accession>A0A1F6MAX2</accession>
<evidence type="ECO:0000256" key="3">
    <source>
        <dbReference type="ARBA" id="ARBA00022781"/>
    </source>
</evidence>
<keyword evidence="5" id="KW-0472">Membrane</keyword>
<evidence type="ECO:0000256" key="2">
    <source>
        <dbReference type="ARBA" id="ARBA00022448"/>
    </source>
</evidence>
<dbReference type="Pfam" id="PF00213">
    <property type="entry name" value="OSCP"/>
    <property type="match status" value="1"/>
</dbReference>
<organism evidence="7 8">
    <name type="scientific">Candidatus Magasanikbacteria bacterium RIFCSPHIGHO2_02_FULL_45_10</name>
    <dbReference type="NCBI Taxonomy" id="1798679"/>
    <lineage>
        <taxon>Bacteria</taxon>
        <taxon>Candidatus Magasanikiibacteriota</taxon>
    </lineage>
</organism>
<comment type="subcellular location">
    <subcellularLocation>
        <location evidence="1">Membrane</location>
    </subcellularLocation>
</comment>
<dbReference type="InterPro" id="IPR000711">
    <property type="entry name" value="ATPase_OSCP/dsu"/>
</dbReference>
<sequence>MAKNTVNDYARALYETTYGLKGNELKKALESFTKLLYKHSMLKKSGIIIKKYEMLVKKKAGLKTISVTTARELDDRTLKEIKKTFGANTEADTKVDESLLGGLIIRTDDTILDASLRTQLRNLQEHLA</sequence>
<dbReference type="AlphaFoldDB" id="A0A1F6MAX2"/>
<evidence type="ECO:0000256" key="5">
    <source>
        <dbReference type="ARBA" id="ARBA00023136"/>
    </source>
</evidence>
<keyword evidence="2" id="KW-0813">Transport</keyword>
<name>A0A1F6MAX2_9BACT</name>
<proteinExistence type="predicted"/>
<reference evidence="7 8" key="1">
    <citation type="journal article" date="2016" name="Nat. Commun.">
        <title>Thousands of microbial genomes shed light on interconnected biogeochemical processes in an aquifer system.</title>
        <authorList>
            <person name="Anantharaman K."/>
            <person name="Brown C.T."/>
            <person name="Hug L.A."/>
            <person name="Sharon I."/>
            <person name="Castelle C.J."/>
            <person name="Probst A.J."/>
            <person name="Thomas B.C."/>
            <person name="Singh A."/>
            <person name="Wilkins M.J."/>
            <person name="Karaoz U."/>
            <person name="Brodie E.L."/>
            <person name="Williams K.H."/>
            <person name="Hubbard S.S."/>
            <person name="Banfield J.F."/>
        </authorList>
    </citation>
    <scope>NUCLEOTIDE SEQUENCE [LARGE SCALE GENOMIC DNA]</scope>
</reference>
<evidence type="ECO:0000256" key="1">
    <source>
        <dbReference type="ARBA" id="ARBA00004370"/>
    </source>
</evidence>
<keyword evidence="6" id="KW-0066">ATP synthesis</keyword>
<dbReference type="GO" id="GO:0046933">
    <property type="term" value="F:proton-transporting ATP synthase activity, rotational mechanism"/>
    <property type="evidence" value="ECO:0007669"/>
    <property type="project" value="InterPro"/>
</dbReference>
<dbReference type="PANTHER" id="PTHR11910">
    <property type="entry name" value="ATP SYNTHASE DELTA CHAIN"/>
    <property type="match status" value="1"/>
</dbReference>
<keyword evidence="4" id="KW-0406">Ion transport</keyword>
<protein>
    <submittedName>
        <fullName evidence="7">Uncharacterized protein</fullName>
    </submittedName>
</protein>
<dbReference type="Proteomes" id="UP000176413">
    <property type="component" value="Unassembled WGS sequence"/>
</dbReference>
<dbReference type="GO" id="GO:0016020">
    <property type="term" value="C:membrane"/>
    <property type="evidence" value="ECO:0007669"/>
    <property type="project" value="UniProtKB-SubCell"/>
</dbReference>
<evidence type="ECO:0000256" key="4">
    <source>
        <dbReference type="ARBA" id="ARBA00023065"/>
    </source>
</evidence>
<keyword evidence="3" id="KW-0375">Hydrogen ion transport</keyword>
<gene>
    <name evidence="7" type="ORF">A3D53_01630</name>
</gene>
<evidence type="ECO:0000256" key="6">
    <source>
        <dbReference type="ARBA" id="ARBA00023310"/>
    </source>
</evidence>
<dbReference type="EMBL" id="MFQA01000033">
    <property type="protein sequence ID" value="OGH68720.1"/>
    <property type="molecule type" value="Genomic_DNA"/>
</dbReference>
<evidence type="ECO:0000313" key="8">
    <source>
        <dbReference type="Proteomes" id="UP000176413"/>
    </source>
</evidence>
<evidence type="ECO:0000313" key="7">
    <source>
        <dbReference type="EMBL" id="OGH68720.1"/>
    </source>
</evidence>
<comment type="caution">
    <text evidence="7">The sequence shown here is derived from an EMBL/GenBank/DDBJ whole genome shotgun (WGS) entry which is preliminary data.</text>
</comment>